<feature type="domain" description="Peptidase M16 N-terminal" evidence="2">
    <location>
        <begin position="55"/>
        <end position="164"/>
    </location>
</feature>
<gene>
    <name evidence="4" type="ORF">POL58_42035</name>
</gene>
<dbReference type="PANTHER" id="PTHR11851">
    <property type="entry name" value="METALLOPROTEASE"/>
    <property type="match status" value="1"/>
</dbReference>
<dbReference type="SUPFAM" id="SSF63411">
    <property type="entry name" value="LuxS/MPP-like metallohydrolase"/>
    <property type="match status" value="4"/>
</dbReference>
<accession>A0ABT5BJR7</accession>
<evidence type="ECO:0000259" key="2">
    <source>
        <dbReference type="Pfam" id="PF00675"/>
    </source>
</evidence>
<dbReference type="PANTHER" id="PTHR11851:SF49">
    <property type="entry name" value="MITOCHONDRIAL-PROCESSING PEPTIDASE SUBUNIT ALPHA"/>
    <property type="match status" value="1"/>
</dbReference>
<evidence type="ECO:0000313" key="4">
    <source>
        <dbReference type="EMBL" id="MDC0674404.1"/>
    </source>
</evidence>
<comment type="similarity">
    <text evidence="1">Belongs to the peptidase M16 family.</text>
</comment>
<dbReference type="RefSeq" id="WP_272008613.1">
    <property type="nucleotide sequence ID" value="NZ_JAQNDN010000024.1"/>
</dbReference>
<feature type="domain" description="Peptidase M16 C-terminal" evidence="3">
    <location>
        <begin position="202"/>
        <end position="360"/>
    </location>
</feature>
<dbReference type="Proteomes" id="UP001217838">
    <property type="component" value="Unassembled WGS sequence"/>
</dbReference>
<keyword evidence="5" id="KW-1185">Reference proteome</keyword>
<evidence type="ECO:0000313" key="5">
    <source>
        <dbReference type="Proteomes" id="UP001217838"/>
    </source>
</evidence>
<protein>
    <submittedName>
        <fullName evidence="4">Insulinase family protein</fullName>
    </submittedName>
</protein>
<proteinExistence type="inferred from homology"/>
<dbReference type="Gene3D" id="3.30.830.10">
    <property type="entry name" value="Metalloenzyme, LuxS/M16 peptidase-like"/>
    <property type="match status" value="4"/>
</dbReference>
<comment type="caution">
    <text evidence="4">The sequence shown here is derived from an EMBL/GenBank/DDBJ whole genome shotgun (WGS) entry which is preliminary data.</text>
</comment>
<dbReference type="EMBL" id="JAQNDN010000024">
    <property type="protein sequence ID" value="MDC0674404.1"/>
    <property type="molecule type" value="Genomic_DNA"/>
</dbReference>
<dbReference type="Pfam" id="PF05193">
    <property type="entry name" value="Peptidase_M16_C"/>
    <property type="match status" value="2"/>
</dbReference>
<dbReference type="InterPro" id="IPR011765">
    <property type="entry name" value="Pept_M16_N"/>
</dbReference>
<sequence>MPRARPLLAMLAVLLLVGCGAARLPRPARSFGDRPEGVVVDYSNGLRLVVAPDLSGDLVQVHMRVRAGARNEAKQQAGLAHLSEHIVLCALPLPDGRTVCDALAEEALNYKATTDGDSVTIAATTVAAHLPTVLGLFAFVLSGRCDVSPGQFTRERNVVMSELQQRLGASLDAYQQFLESVYPPNHPYAHVSGGTWATVSRLTAGDACGYLRDRFTPGNAAVVVAGGVTHDQVVRAAEATLRPLAPRPTSPQVAAPPVVGARPPRRTLAGLGTAWGTALVFPLPPQDSDDGRLSQLLVDMIERALADAAREHSGLYDFSLEQLGGADAPMLALFATVSTAEQRADSEDVLWETLAVVKKEVADRKQAATLLRRLRIDVARRLERLDARAERYLELTPNTRRGVLATDLRRIDALTPAALARAAKALFARDCAQVVELEPADAAQGLVLRDVVHPPEDAHAAAASPAIAAKLLAEIPAANRSTRYTLANGLTVILAPSSSPLVDVRLIVAAGFADAPAEQPYLAPVVATLLFSPEAKSPADKDLRRLRATGANVELSIAPDMTIFQTRGLATDTDHLLRGIGGVVVDGHQRADRRSWASEEVYQAIVAGLRAEPQRKQVTRLSLDRCGDLDAITSDPLPMPDLTEFRRRHYRAGAATLIVAGGFDDAVARAHIDDVFGRAVEPWSLPVAAEDPAPARPAPAVRPGASRIAGQHQEQVSVFLGFVVPPELRRDRATVLLLRQMLENATGAVREKLGVSYGVIVTREELCEAEVIVLHGNIDAGHFAAAVAELRRAFARLRTPEGVAAELPAAQRPVAGRLLAEAADSAVIADRLTFLVQQQLPLDYFRSEARRVVDIDPARLAELFTASLAPERLFVVCLGPDENTKPCDELPRP</sequence>
<feature type="domain" description="Peptidase M16 C-terminal" evidence="3">
    <location>
        <begin position="641"/>
        <end position="800"/>
    </location>
</feature>
<organism evidence="4 5">
    <name type="scientific">Nannocystis radixulma</name>
    <dbReference type="NCBI Taxonomy" id="2995305"/>
    <lineage>
        <taxon>Bacteria</taxon>
        <taxon>Pseudomonadati</taxon>
        <taxon>Myxococcota</taxon>
        <taxon>Polyangia</taxon>
        <taxon>Nannocystales</taxon>
        <taxon>Nannocystaceae</taxon>
        <taxon>Nannocystis</taxon>
    </lineage>
</organism>
<name>A0ABT5BJR7_9BACT</name>
<dbReference type="InterPro" id="IPR050361">
    <property type="entry name" value="MPP/UQCRC_Complex"/>
</dbReference>
<evidence type="ECO:0000256" key="1">
    <source>
        <dbReference type="ARBA" id="ARBA00007261"/>
    </source>
</evidence>
<evidence type="ECO:0000259" key="3">
    <source>
        <dbReference type="Pfam" id="PF05193"/>
    </source>
</evidence>
<dbReference type="InterPro" id="IPR011249">
    <property type="entry name" value="Metalloenz_LuxS/M16"/>
</dbReference>
<dbReference type="InterPro" id="IPR007863">
    <property type="entry name" value="Peptidase_M16_C"/>
</dbReference>
<dbReference type="Pfam" id="PF00675">
    <property type="entry name" value="Peptidase_M16"/>
    <property type="match status" value="1"/>
</dbReference>
<dbReference type="PROSITE" id="PS51257">
    <property type="entry name" value="PROKAR_LIPOPROTEIN"/>
    <property type="match status" value="1"/>
</dbReference>
<reference evidence="4 5" key="1">
    <citation type="submission" date="2022-11" db="EMBL/GenBank/DDBJ databases">
        <title>Minimal conservation of predation-associated metabolite biosynthetic gene clusters underscores biosynthetic potential of Myxococcota including descriptions for ten novel species: Archangium lansinium sp. nov., Myxococcus landrumus sp. nov., Nannocystis bai.</title>
        <authorList>
            <person name="Ahearne A."/>
            <person name="Stevens C."/>
            <person name="Dowd S."/>
        </authorList>
    </citation>
    <scope>NUCLEOTIDE SEQUENCE [LARGE SCALE GENOMIC DNA]</scope>
    <source>
        <strain evidence="4 5">NCELM</strain>
    </source>
</reference>